<dbReference type="Pfam" id="PF02594">
    <property type="entry name" value="DUF167"/>
    <property type="match status" value="1"/>
</dbReference>
<dbReference type="GO" id="GO:0005737">
    <property type="term" value="C:cytoplasm"/>
    <property type="evidence" value="ECO:0007669"/>
    <property type="project" value="TreeGrafter"/>
</dbReference>
<dbReference type="InterPro" id="IPR003746">
    <property type="entry name" value="DUF167"/>
</dbReference>
<organism evidence="3 4">
    <name type="scientific">SAR86 cluster bacterium</name>
    <dbReference type="NCBI Taxonomy" id="2030880"/>
    <lineage>
        <taxon>Bacteria</taxon>
        <taxon>Pseudomonadati</taxon>
        <taxon>Pseudomonadota</taxon>
        <taxon>Gammaproteobacteria</taxon>
        <taxon>SAR86 cluster</taxon>
    </lineage>
</organism>
<dbReference type="Gene3D" id="3.30.1200.10">
    <property type="entry name" value="YggU-like"/>
    <property type="match status" value="1"/>
</dbReference>
<evidence type="ECO:0000256" key="1">
    <source>
        <dbReference type="ARBA" id="ARBA00010364"/>
    </source>
</evidence>
<dbReference type="PANTHER" id="PTHR13420">
    <property type="entry name" value="UPF0235 PROTEIN C15ORF40"/>
    <property type="match status" value="1"/>
</dbReference>
<comment type="caution">
    <text evidence="3">The sequence shown here is derived from an EMBL/GenBank/DDBJ whole genome shotgun (WGS) entry which is preliminary data.</text>
</comment>
<accession>A0A2A5B9S2</accession>
<dbReference type="Proteomes" id="UP000218327">
    <property type="component" value="Unassembled WGS sequence"/>
</dbReference>
<dbReference type="NCBIfam" id="TIGR00251">
    <property type="entry name" value="DUF167 family protein"/>
    <property type="match status" value="1"/>
</dbReference>
<evidence type="ECO:0000256" key="2">
    <source>
        <dbReference type="HAMAP-Rule" id="MF_00634"/>
    </source>
</evidence>
<protein>
    <recommendedName>
        <fullName evidence="2">UPF0235 protein COA96_01620</fullName>
    </recommendedName>
</protein>
<dbReference type="EMBL" id="NVVJ01000003">
    <property type="protein sequence ID" value="PCJ28232.1"/>
    <property type="molecule type" value="Genomic_DNA"/>
</dbReference>
<evidence type="ECO:0000313" key="4">
    <source>
        <dbReference type="Proteomes" id="UP000218327"/>
    </source>
</evidence>
<dbReference type="AlphaFoldDB" id="A0A2A5B9S2"/>
<dbReference type="SMART" id="SM01152">
    <property type="entry name" value="DUF167"/>
    <property type="match status" value="1"/>
</dbReference>
<dbReference type="PANTHER" id="PTHR13420:SF7">
    <property type="entry name" value="UPF0235 PROTEIN C15ORF40"/>
    <property type="match status" value="1"/>
</dbReference>
<evidence type="ECO:0000313" key="3">
    <source>
        <dbReference type="EMBL" id="PCJ28232.1"/>
    </source>
</evidence>
<dbReference type="HAMAP" id="MF_00634">
    <property type="entry name" value="UPF0235"/>
    <property type="match status" value="1"/>
</dbReference>
<reference evidence="4" key="1">
    <citation type="submission" date="2017-08" db="EMBL/GenBank/DDBJ databases">
        <title>A dynamic microbial community with high functional redundancy inhabits the cold, oxic subseafloor aquifer.</title>
        <authorList>
            <person name="Tully B.J."/>
            <person name="Wheat C.G."/>
            <person name="Glazer B.T."/>
            <person name="Huber J.A."/>
        </authorList>
    </citation>
    <scope>NUCLEOTIDE SEQUENCE [LARGE SCALE GENOMIC DNA]</scope>
</reference>
<proteinExistence type="inferred from homology"/>
<name>A0A2A5B9S2_9GAMM</name>
<sequence length="93" mass="10667">MYYQWENENLILNCSIQPKSREDRIVGELGEYLKIRITAPPTDGKANSHLIRFLAKQFKVKQSAITIRSGHASRQKRLCIESPAVIPDVMQLN</sequence>
<gene>
    <name evidence="3" type="ORF">COA96_01620</name>
</gene>
<comment type="similarity">
    <text evidence="1 2">Belongs to the UPF0235 family.</text>
</comment>
<dbReference type="InterPro" id="IPR036591">
    <property type="entry name" value="YggU-like_sf"/>
</dbReference>
<dbReference type="SUPFAM" id="SSF69786">
    <property type="entry name" value="YggU-like"/>
    <property type="match status" value="1"/>
</dbReference>